<dbReference type="OrthoDB" id="425602at2759"/>
<comment type="similarity">
    <text evidence="1">Belongs to the thymidylate kinase family.</text>
</comment>
<keyword evidence="3" id="KW-0378">Hydrolase</keyword>
<dbReference type="GO" id="GO:0005829">
    <property type="term" value="C:cytosol"/>
    <property type="evidence" value="ECO:0007669"/>
    <property type="project" value="TreeGrafter"/>
</dbReference>
<feature type="domain" description="Thymidylate kinase-like" evidence="2">
    <location>
        <begin position="111"/>
        <end position="195"/>
    </location>
</feature>
<feature type="domain" description="Thymidylate kinase-like" evidence="2">
    <location>
        <begin position="2"/>
        <end position="67"/>
    </location>
</feature>
<dbReference type="InterPro" id="IPR027417">
    <property type="entry name" value="P-loop_NTPase"/>
</dbReference>
<evidence type="ECO:0000256" key="1">
    <source>
        <dbReference type="ARBA" id="ARBA00009776"/>
    </source>
</evidence>
<dbReference type="Gene3D" id="3.40.50.300">
    <property type="entry name" value="P-loop containing nucleotide triphosphate hydrolases"/>
    <property type="match status" value="1"/>
</dbReference>
<protein>
    <submittedName>
        <fullName evidence="3">P-loop containing nucleoside triphosphate hydrolase protein</fullName>
    </submittedName>
</protein>
<evidence type="ECO:0000259" key="2">
    <source>
        <dbReference type="Pfam" id="PF02223"/>
    </source>
</evidence>
<dbReference type="SUPFAM" id="SSF52540">
    <property type="entry name" value="P-loop containing nucleoside triphosphate hydrolases"/>
    <property type="match status" value="1"/>
</dbReference>
<dbReference type="EMBL" id="ML178817">
    <property type="protein sequence ID" value="TFL04947.1"/>
    <property type="molecule type" value="Genomic_DNA"/>
</dbReference>
<organism evidence="3 4">
    <name type="scientific">Pterulicium gracile</name>
    <dbReference type="NCBI Taxonomy" id="1884261"/>
    <lineage>
        <taxon>Eukaryota</taxon>
        <taxon>Fungi</taxon>
        <taxon>Dikarya</taxon>
        <taxon>Basidiomycota</taxon>
        <taxon>Agaricomycotina</taxon>
        <taxon>Agaricomycetes</taxon>
        <taxon>Agaricomycetidae</taxon>
        <taxon>Agaricales</taxon>
        <taxon>Pleurotineae</taxon>
        <taxon>Pterulaceae</taxon>
        <taxon>Pterulicium</taxon>
    </lineage>
</organism>
<dbReference type="GO" id="GO:0004550">
    <property type="term" value="F:nucleoside diphosphate kinase activity"/>
    <property type="evidence" value="ECO:0007669"/>
    <property type="project" value="TreeGrafter"/>
</dbReference>
<dbReference type="GO" id="GO:0005634">
    <property type="term" value="C:nucleus"/>
    <property type="evidence" value="ECO:0007669"/>
    <property type="project" value="TreeGrafter"/>
</dbReference>
<evidence type="ECO:0000313" key="3">
    <source>
        <dbReference type="EMBL" id="TFL04947.1"/>
    </source>
</evidence>
<accession>A0A5C3QU65</accession>
<proteinExistence type="inferred from homology"/>
<evidence type="ECO:0000313" key="4">
    <source>
        <dbReference type="Proteomes" id="UP000305067"/>
    </source>
</evidence>
<dbReference type="InterPro" id="IPR039430">
    <property type="entry name" value="Thymidylate_kin-like_dom"/>
</dbReference>
<sequence>MKFPDRTTPIGKMIDAYLRSESEMDDRAIHLLFSANRWEAASSIENLLNAGTAVIADRYAFSGIAFTLSKPFICPPPDSSTSTSSFATAASTPSTSSPTTPAFSSFAQAYKWAQTPDISLPSPDLTVFLDVSPEVARERAAYGVERYENEELQRRVRRTFEEIGRTFDDTAPAEGKSNRWVVVDAGNDLGSVEKDVWRAVEGVLKRDLGEVGRLWANKLC</sequence>
<dbReference type="STRING" id="1884261.A0A5C3QU65"/>
<dbReference type="GO" id="GO:0016787">
    <property type="term" value="F:hydrolase activity"/>
    <property type="evidence" value="ECO:0007669"/>
    <property type="project" value="UniProtKB-KW"/>
</dbReference>
<dbReference type="GO" id="GO:0006235">
    <property type="term" value="P:dTTP biosynthetic process"/>
    <property type="evidence" value="ECO:0007669"/>
    <property type="project" value="TreeGrafter"/>
</dbReference>
<dbReference type="GO" id="GO:0004798">
    <property type="term" value="F:dTMP kinase activity"/>
    <property type="evidence" value="ECO:0007669"/>
    <property type="project" value="TreeGrafter"/>
</dbReference>
<keyword evidence="4" id="KW-1185">Reference proteome</keyword>
<dbReference type="PANTHER" id="PTHR10344">
    <property type="entry name" value="THYMIDYLATE KINASE"/>
    <property type="match status" value="1"/>
</dbReference>
<dbReference type="Proteomes" id="UP000305067">
    <property type="component" value="Unassembled WGS sequence"/>
</dbReference>
<gene>
    <name evidence="3" type="ORF">BDV98DRAFT_561224</name>
</gene>
<dbReference type="PANTHER" id="PTHR10344:SF1">
    <property type="entry name" value="THYMIDYLATE KINASE"/>
    <property type="match status" value="1"/>
</dbReference>
<dbReference type="GO" id="GO:0006233">
    <property type="term" value="P:dTDP biosynthetic process"/>
    <property type="evidence" value="ECO:0007669"/>
    <property type="project" value="TreeGrafter"/>
</dbReference>
<name>A0A5C3QU65_9AGAR</name>
<reference evidence="3 4" key="1">
    <citation type="journal article" date="2019" name="Nat. Ecol. Evol.">
        <title>Megaphylogeny resolves global patterns of mushroom evolution.</title>
        <authorList>
            <person name="Varga T."/>
            <person name="Krizsan K."/>
            <person name="Foldi C."/>
            <person name="Dima B."/>
            <person name="Sanchez-Garcia M."/>
            <person name="Sanchez-Ramirez S."/>
            <person name="Szollosi G.J."/>
            <person name="Szarkandi J.G."/>
            <person name="Papp V."/>
            <person name="Albert L."/>
            <person name="Andreopoulos W."/>
            <person name="Angelini C."/>
            <person name="Antonin V."/>
            <person name="Barry K.W."/>
            <person name="Bougher N.L."/>
            <person name="Buchanan P."/>
            <person name="Buyck B."/>
            <person name="Bense V."/>
            <person name="Catcheside P."/>
            <person name="Chovatia M."/>
            <person name="Cooper J."/>
            <person name="Damon W."/>
            <person name="Desjardin D."/>
            <person name="Finy P."/>
            <person name="Geml J."/>
            <person name="Haridas S."/>
            <person name="Hughes K."/>
            <person name="Justo A."/>
            <person name="Karasinski D."/>
            <person name="Kautmanova I."/>
            <person name="Kiss B."/>
            <person name="Kocsube S."/>
            <person name="Kotiranta H."/>
            <person name="LaButti K.M."/>
            <person name="Lechner B.E."/>
            <person name="Liimatainen K."/>
            <person name="Lipzen A."/>
            <person name="Lukacs Z."/>
            <person name="Mihaltcheva S."/>
            <person name="Morgado L.N."/>
            <person name="Niskanen T."/>
            <person name="Noordeloos M.E."/>
            <person name="Ohm R.A."/>
            <person name="Ortiz-Santana B."/>
            <person name="Ovrebo C."/>
            <person name="Racz N."/>
            <person name="Riley R."/>
            <person name="Savchenko A."/>
            <person name="Shiryaev A."/>
            <person name="Soop K."/>
            <person name="Spirin V."/>
            <person name="Szebenyi C."/>
            <person name="Tomsovsky M."/>
            <person name="Tulloss R.E."/>
            <person name="Uehling J."/>
            <person name="Grigoriev I.V."/>
            <person name="Vagvolgyi C."/>
            <person name="Papp T."/>
            <person name="Martin F.M."/>
            <person name="Miettinen O."/>
            <person name="Hibbett D.S."/>
            <person name="Nagy L.G."/>
        </authorList>
    </citation>
    <scope>NUCLEOTIDE SEQUENCE [LARGE SCALE GENOMIC DNA]</scope>
    <source>
        <strain evidence="3 4">CBS 309.79</strain>
    </source>
</reference>
<dbReference type="GO" id="GO:0006227">
    <property type="term" value="P:dUDP biosynthetic process"/>
    <property type="evidence" value="ECO:0007669"/>
    <property type="project" value="TreeGrafter"/>
</dbReference>
<dbReference type="AlphaFoldDB" id="A0A5C3QU65"/>
<dbReference type="Pfam" id="PF02223">
    <property type="entry name" value="Thymidylate_kin"/>
    <property type="match status" value="2"/>
</dbReference>